<dbReference type="EMBL" id="BNDY01000002">
    <property type="protein sequence ID" value="GHI35889.1"/>
    <property type="molecule type" value="Genomic_DNA"/>
</dbReference>
<accession>A0ABQ3QF75</accession>
<sequence length="85" mass="9621">MQPRPHDKVKRITGCRKPINPTDAECRLLLQGAISAFHGTNATAVLFTDRGCEQRRTTMTRGDQRSFGDSLPHSVRFDWARLMGH</sequence>
<keyword evidence="2" id="KW-1185">Reference proteome</keyword>
<name>A0ABQ3QF75_9ACTN</name>
<gene>
    <name evidence="1" type="ORF">Sviol_02970</name>
</gene>
<comment type="caution">
    <text evidence="1">The sequence shown here is derived from an EMBL/GenBank/DDBJ whole genome shotgun (WGS) entry which is preliminary data.</text>
</comment>
<evidence type="ECO:0000313" key="2">
    <source>
        <dbReference type="Proteomes" id="UP001050808"/>
    </source>
</evidence>
<organism evidence="1 2">
    <name type="scientific">Streptomyces violascens</name>
    <dbReference type="NCBI Taxonomy" id="67381"/>
    <lineage>
        <taxon>Bacteria</taxon>
        <taxon>Bacillati</taxon>
        <taxon>Actinomycetota</taxon>
        <taxon>Actinomycetes</taxon>
        <taxon>Kitasatosporales</taxon>
        <taxon>Streptomycetaceae</taxon>
        <taxon>Streptomyces</taxon>
    </lineage>
</organism>
<proteinExistence type="predicted"/>
<protein>
    <submittedName>
        <fullName evidence="1">Uncharacterized protein</fullName>
    </submittedName>
</protein>
<evidence type="ECO:0000313" key="1">
    <source>
        <dbReference type="EMBL" id="GHI35889.1"/>
    </source>
</evidence>
<reference evidence="1" key="1">
    <citation type="submission" date="2024-05" db="EMBL/GenBank/DDBJ databases">
        <title>Whole genome shotgun sequence of Streptomyces violascens NBRC 12920.</title>
        <authorList>
            <person name="Komaki H."/>
            <person name="Tamura T."/>
        </authorList>
    </citation>
    <scope>NUCLEOTIDE SEQUENCE</scope>
    <source>
        <strain evidence="1">NBRC 12920</strain>
    </source>
</reference>
<dbReference type="Proteomes" id="UP001050808">
    <property type="component" value="Unassembled WGS sequence"/>
</dbReference>